<sequence>DICRPHSLSYDKNNDCLWVGSENNNKVCVCRYITPQKALTDSQNGPDGFALTTSLPI</sequence>
<evidence type="ECO:0000313" key="2">
    <source>
        <dbReference type="Proteomes" id="UP000005408"/>
    </source>
</evidence>
<keyword evidence="2" id="KW-1185">Reference proteome</keyword>
<dbReference type="EnsemblMetazoa" id="G28219.1">
    <property type="protein sequence ID" value="G28219.1:cds"/>
    <property type="gene ID" value="G28219"/>
</dbReference>
<dbReference type="Proteomes" id="UP000005408">
    <property type="component" value="Unassembled WGS sequence"/>
</dbReference>
<evidence type="ECO:0000313" key="1">
    <source>
        <dbReference type="EnsemblMetazoa" id="G28219.1:cds"/>
    </source>
</evidence>
<reference evidence="1" key="1">
    <citation type="submission" date="2022-08" db="UniProtKB">
        <authorList>
            <consortium name="EnsemblMetazoa"/>
        </authorList>
    </citation>
    <scope>IDENTIFICATION</scope>
    <source>
        <strain evidence="1">05x7-T-G4-1.051#20</strain>
    </source>
</reference>
<dbReference type="AlphaFoldDB" id="A0A8W8LN77"/>
<proteinExistence type="predicted"/>
<name>A0A8W8LN77_MAGGI</name>
<protein>
    <submittedName>
        <fullName evidence="1">Uncharacterized protein</fullName>
    </submittedName>
</protein>
<accession>A0A8W8LN77</accession>
<organism evidence="1 2">
    <name type="scientific">Magallana gigas</name>
    <name type="common">Pacific oyster</name>
    <name type="synonym">Crassostrea gigas</name>
    <dbReference type="NCBI Taxonomy" id="29159"/>
    <lineage>
        <taxon>Eukaryota</taxon>
        <taxon>Metazoa</taxon>
        <taxon>Spiralia</taxon>
        <taxon>Lophotrochozoa</taxon>
        <taxon>Mollusca</taxon>
        <taxon>Bivalvia</taxon>
        <taxon>Autobranchia</taxon>
        <taxon>Pteriomorphia</taxon>
        <taxon>Ostreida</taxon>
        <taxon>Ostreoidea</taxon>
        <taxon>Ostreidae</taxon>
        <taxon>Magallana</taxon>
    </lineage>
</organism>